<dbReference type="GO" id="GO:0030295">
    <property type="term" value="F:protein kinase activator activity"/>
    <property type="evidence" value="ECO:0007669"/>
    <property type="project" value="TreeGrafter"/>
</dbReference>
<organism evidence="13 14">
    <name type="scientific">Dehalococcoides mccartyi</name>
    <dbReference type="NCBI Taxonomy" id="61435"/>
    <lineage>
        <taxon>Bacteria</taxon>
        <taxon>Bacillati</taxon>
        <taxon>Chloroflexota</taxon>
        <taxon>Dehalococcoidia</taxon>
        <taxon>Dehalococcoidales</taxon>
        <taxon>Dehalococcoidaceae</taxon>
        <taxon>Dehalococcoides</taxon>
    </lineage>
</organism>
<dbReference type="Pfam" id="PF00672">
    <property type="entry name" value="HAMP"/>
    <property type="match status" value="1"/>
</dbReference>
<evidence type="ECO:0000313" key="14">
    <source>
        <dbReference type="Proteomes" id="UP000053577"/>
    </source>
</evidence>
<dbReference type="Proteomes" id="UP000053577">
    <property type="component" value="Unassembled WGS sequence"/>
</dbReference>
<comment type="subcellular location">
    <subcellularLocation>
        <location evidence="2">Membrane</location>
    </subcellularLocation>
</comment>
<dbReference type="AlphaFoldDB" id="A0A0V8M3B6"/>
<dbReference type="PROSITE" id="PS50885">
    <property type="entry name" value="HAMP"/>
    <property type="match status" value="1"/>
</dbReference>
<keyword evidence="10" id="KW-0472">Membrane</keyword>
<evidence type="ECO:0000259" key="11">
    <source>
        <dbReference type="PROSITE" id="PS50109"/>
    </source>
</evidence>
<dbReference type="InterPro" id="IPR003660">
    <property type="entry name" value="HAMP_dom"/>
</dbReference>
<gene>
    <name evidence="13" type="ORF">DA01_05550</name>
</gene>
<dbReference type="CDD" id="cd00082">
    <property type="entry name" value="HisKA"/>
    <property type="match status" value="1"/>
</dbReference>
<evidence type="ECO:0000256" key="10">
    <source>
        <dbReference type="SAM" id="Phobius"/>
    </source>
</evidence>
<evidence type="ECO:0000256" key="3">
    <source>
        <dbReference type="ARBA" id="ARBA00012438"/>
    </source>
</evidence>
<feature type="domain" description="HAMP" evidence="12">
    <location>
        <begin position="178"/>
        <end position="227"/>
    </location>
</feature>
<comment type="catalytic activity">
    <reaction evidence="1">
        <text>ATP + protein L-histidine = ADP + protein N-phospho-L-histidine.</text>
        <dbReference type="EC" id="2.7.13.3"/>
    </reaction>
</comment>
<keyword evidence="8" id="KW-0067">ATP-binding</keyword>
<comment type="caution">
    <text evidence="13">The sequence shown here is derived from an EMBL/GenBank/DDBJ whole genome shotgun (WGS) entry which is preliminary data.</text>
</comment>
<keyword evidence="10" id="KW-0812">Transmembrane</keyword>
<proteinExistence type="predicted"/>
<dbReference type="PATRIC" id="fig|61435.5.peg.1099"/>
<evidence type="ECO:0000256" key="7">
    <source>
        <dbReference type="ARBA" id="ARBA00022777"/>
    </source>
</evidence>
<dbReference type="InterPro" id="IPR005467">
    <property type="entry name" value="His_kinase_dom"/>
</dbReference>
<dbReference type="CDD" id="cd06225">
    <property type="entry name" value="HAMP"/>
    <property type="match status" value="1"/>
</dbReference>
<dbReference type="GO" id="GO:0016020">
    <property type="term" value="C:membrane"/>
    <property type="evidence" value="ECO:0007669"/>
    <property type="project" value="UniProtKB-SubCell"/>
</dbReference>
<dbReference type="SUPFAM" id="SSF55874">
    <property type="entry name" value="ATPase domain of HSP90 chaperone/DNA topoisomerase II/histidine kinase"/>
    <property type="match status" value="1"/>
</dbReference>
<dbReference type="GO" id="GO:0005524">
    <property type="term" value="F:ATP binding"/>
    <property type="evidence" value="ECO:0007669"/>
    <property type="project" value="UniProtKB-KW"/>
</dbReference>
<dbReference type="InterPro" id="IPR050351">
    <property type="entry name" value="BphY/WalK/GraS-like"/>
</dbReference>
<dbReference type="GO" id="GO:0007234">
    <property type="term" value="P:osmosensory signaling via phosphorelay pathway"/>
    <property type="evidence" value="ECO:0007669"/>
    <property type="project" value="TreeGrafter"/>
</dbReference>
<dbReference type="SUPFAM" id="SSF47384">
    <property type="entry name" value="Homodimeric domain of signal transducing histidine kinase"/>
    <property type="match status" value="1"/>
</dbReference>
<evidence type="ECO:0000256" key="4">
    <source>
        <dbReference type="ARBA" id="ARBA00022553"/>
    </source>
</evidence>
<name>A0A0V8M3B6_9CHLR</name>
<evidence type="ECO:0000256" key="1">
    <source>
        <dbReference type="ARBA" id="ARBA00000085"/>
    </source>
</evidence>
<evidence type="ECO:0000256" key="5">
    <source>
        <dbReference type="ARBA" id="ARBA00022679"/>
    </source>
</evidence>
<evidence type="ECO:0000256" key="9">
    <source>
        <dbReference type="ARBA" id="ARBA00023012"/>
    </source>
</evidence>
<dbReference type="SUPFAM" id="SSF158472">
    <property type="entry name" value="HAMP domain-like"/>
    <property type="match status" value="1"/>
</dbReference>
<dbReference type="EC" id="2.7.13.3" evidence="3"/>
<dbReference type="InterPro" id="IPR003661">
    <property type="entry name" value="HisK_dim/P_dom"/>
</dbReference>
<dbReference type="SMART" id="SM00388">
    <property type="entry name" value="HisKA"/>
    <property type="match status" value="1"/>
</dbReference>
<dbReference type="RefSeq" id="WP_058292540.1">
    <property type="nucleotide sequence ID" value="NZ_JGYD01000018.1"/>
</dbReference>
<accession>A0A0V8M3B6</accession>
<dbReference type="GO" id="GO:0000156">
    <property type="term" value="F:phosphorelay response regulator activity"/>
    <property type="evidence" value="ECO:0007669"/>
    <property type="project" value="TreeGrafter"/>
</dbReference>
<dbReference type="Gene3D" id="1.10.287.130">
    <property type="match status" value="1"/>
</dbReference>
<dbReference type="PROSITE" id="PS50109">
    <property type="entry name" value="HIS_KIN"/>
    <property type="match status" value="1"/>
</dbReference>
<dbReference type="InterPro" id="IPR003594">
    <property type="entry name" value="HATPase_dom"/>
</dbReference>
<feature type="transmembrane region" description="Helical" evidence="10">
    <location>
        <begin position="154"/>
        <end position="174"/>
    </location>
</feature>
<keyword evidence="6" id="KW-0547">Nucleotide-binding</keyword>
<sequence>MSVKIKLTIINALVLLSVLGFFGLISYFFLSYHLFSSLNDSLAADAEKAAGEIIRSEGNNLYYAGDVFAEVVYIYDIETGLISGSERYKSVIQDSIADITAINEYMPAMRLEIPDSQLRFYVAWYDNDYKPNQLLILVGDAGYIYKTLDQYKQILFMAIPFVLIIAAALGYFLAYRCLKQVKVITHTTNNINPSDLKDRIPVKQNDELGQLSATLNSLFDRVYGFIQSQHRFTSDASHDLKAPLTVIRAESELALRKERNTEEYRQAFKNIVKQVEKMALIIDDLMALASLDAGPRPALSLKIDLGAALENSADKWQTAFETKKIKLIRDIQPGLNIYGEPEQFNRLFDNLFSNAAKYTPDGGQVVISLRDESEFMVLAIKDTGIGISKDHLPRIFDRFYRADWSAEGTGLGLSIVKSTSEIYKGRVEVESEPGKGTVFKVFLPKQSV</sequence>
<evidence type="ECO:0000256" key="2">
    <source>
        <dbReference type="ARBA" id="ARBA00004370"/>
    </source>
</evidence>
<dbReference type="OrthoDB" id="9786919at2"/>
<evidence type="ECO:0000256" key="6">
    <source>
        <dbReference type="ARBA" id="ARBA00022741"/>
    </source>
</evidence>
<feature type="transmembrane region" description="Helical" evidence="10">
    <location>
        <begin position="7"/>
        <end position="30"/>
    </location>
</feature>
<dbReference type="SMART" id="SM00387">
    <property type="entry name" value="HATPase_c"/>
    <property type="match status" value="1"/>
</dbReference>
<dbReference type="Pfam" id="PF00512">
    <property type="entry name" value="HisKA"/>
    <property type="match status" value="1"/>
</dbReference>
<dbReference type="GO" id="GO:0000155">
    <property type="term" value="F:phosphorelay sensor kinase activity"/>
    <property type="evidence" value="ECO:0007669"/>
    <property type="project" value="InterPro"/>
</dbReference>
<keyword evidence="7" id="KW-0418">Kinase</keyword>
<dbReference type="Gene3D" id="3.30.565.10">
    <property type="entry name" value="Histidine kinase-like ATPase, C-terminal domain"/>
    <property type="match status" value="1"/>
</dbReference>
<evidence type="ECO:0000313" key="13">
    <source>
        <dbReference type="EMBL" id="KSV18105.1"/>
    </source>
</evidence>
<keyword evidence="10" id="KW-1133">Transmembrane helix</keyword>
<dbReference type="InterPro" id="IPR004358">
    <property type="entry name" value="Sig_transdc_His_kin-like_C"/>
</dbReference>
<dbReference type="Pfam" id="PF02518">
    <property type="entry name" value="HATPase_c"/>
    <property type="match status" value="1"/>
</dbReference>
<dbReference type="PANTHER" id="PTHR42878">
    <property type="entry name" value="TWO-COMPONENT HISTIDINE KINASE"/>
    <property type="match status" value="1"/>
</dbReference>
<reference evidence="13 14" key="1">
    <citation type="journal article" date="2015" name="Sci. Rep.">
        <title>A comparative genomics and reductive dehalogenase gene transcription study of two chloroethene-respiring bacteria, Dehalococcoides mccartyi strains MB and 11a.</title>
        <authorList>
            <person name="Low A."/>
            <person name="Shen Z."/>
            <person name="Cheng D."/>
            <person name="Rogers M.J."/>
            <person name="Lee P.K."/>
            <person name="He J."/>
        </authorList>
    </citation>
    <scope>NUCLEOTIDE SEQUENCE [LARGE SCALE GENOMIC DNA]</scope>
    <source>
        <strain evidence="13 14">MB</strain>
    </source>
</reference>
<dbReference type="PANTHER" id="PTHR42878:SF7">
    <property type="entry name" value="SENSOR HISTIDINE KINASE GLRK"/>
    <property type="match status" value="1"/>
</dbReference>
<dbReference type="FunFam" id="3.30.565.10:FF:000006">
    <property type="entry name" value="Sensor histidine kinase WalK"/>
    <property type="match status" value="1"/>
</dbReference>
<keyword evidence="5" id="KW-0808">Transferase</keyword>
<protein>
    <recommendedName>
        <fullName evidence="3">histidine kinase</fullName>
        <ecNumber evidence="3">2.7.13.3</ecNumber>
    </recommendedName>
</protein>
<feature type="domain" description="Histidine kinase" evidence="11">
    <location>
        <begin position="235"/>
        <end position="447"/>
    </location>
</feature>
<dbReference type="EMBL" id="JGYD01000018">
    <property type="protein sequence ID" value="KSV18105.1"/>
    <property type="molecule type" value="Genomic_DNA"/>
</dbReference>
<evidence type="ECO:0000256" key="8">
    <source>
        <dbReference type="ARBA" id="ARBA00022840"/>
    </source>
</evidence>
<dbReference type="PRINTS" id="PR00344">
    <property type="entry name" value="BCTRLSENSOR"/>
</dbReference>
<dbReference type="InterPro" id="IPR036097">
    <property type="entry name" value="HisK_dim/P_sf"/>
</dbReference>
<dbReference type="InterPro" id="IPR036890">
    <property type="entry name" value="HATPase_C_sf"/>
</dbReference>
<evidence type="ECO:0000259" key="12">
    <source>
        <dbReference type="PROSITE" id="PS50885"/>
    </source>
</evidence>
<keyword evidence="4" id="KW-0597">Phosphoprotein</keyword>
<dbReference type="Gene3D" id="6.10.340.10">
    <property type="match status" value="1"/>
</dbReference>
<keyword evidence="9" id="KW-0902">Two-component regulatory system</keyword>